<dbReference type="Proteomes" id="UP000192408">
    <property type="component" value="Unassembled WGS sequence"/>
</dbReference>
<dbReference type="RefSeq" id="WP_084255542.1">
    <property type="nucleotide sequence ID" value="NZ_FWWV01000001.1"/>
</dbReference>
<dbReference type="EMBL" id="FWWV01000001">
    <property type="protein sequence ID" value="SMB78959.1"/>
    <property type="molecule type" value="Genomic_DNA"/>
</dbReference>
<feature type="chain" id="PRO_5012144931" evidence="1">
    <location>
        <begin position="34"/>
        <end position="183"/>
    </location>
</feature>
<name>A0A1W1UD18_9PAST</name>
<keyword evidence="3" id="KW-1185">Reference proteome</keyword>
<dbReference type="InterPro" id="IPR031579">
    <property type="entry name" value="RcpB"/>
</dbReference>
<evidence type="ECO:0000313" key="2">
    <source>
        <dbReference type="EMBL" id="SMB78959.1"/>
    </source>
</evidence>
<sequence>MNMDITKTNRLMRLSAVAFIFALFIFWSLPASAVSGAFAKNSAVEPTRSDLYAGERLRIQHYVPINNSDAELRNVVNRVVRDLGSRSDKQVYIVWTDAKSRKLANILKKAFVKKHVADKQVIVAKSQYRRDIYPLYVEIHGFDAAKHTCRLRSAERHFYSEPHEFCAENNNYRVQLNNPTAYR</sequence>
<dbReference type="STRING" id="1122938.SAMN05660772_00271"/>
<reference evidence="3" key="1">
    <citation type="submission" date="2017-04" db="EMBL/GenBank/DDBJ databases">
        <authorList>
            <person name="Varghese N."/>
            <person name="Submissions S."/>
        </authorList>
    </citation>
    <scope>NUCLEOTIDE SEQUENCE [LARGE SCALE GENOMIC DNA]</scope>
    <source>
        <strain evidence="3">DSM 23072</strain>
    </source>
</reference>
<feature type="signal peptide" evidence="1">
    <location>
        <begin position="1"/>
        <end position="33"/>
    </location>
</feature>
<organism evidence="2 3">
    <name type="scientific">Pasteurella testudinis DSM 23072</name>
    <dbReference type="NCBI Taxonomy" id="1122938"/>
    <lineage>
        <taxon>Bacteria</taxon>
        <taxon>Pseudomonadati</taxon>
        <taxon>Pseudomonadota</taxon>
        <taxon>Gammaproteobacteria</taxon>
        <taxon>Pasteurellales</taxon>
        <taxon>Pasteurellaceae</taxon>
        <taxon>Pasteurella</taxon>
    </lineage>
</organism>
<dbReference type="AlphaFoldDB" id="A0A1W1UD18"/>
<evidence type="ECO:0000313" key="3">
    <source>
        <dbReference type="Proteomes" id="UP000192408"/>
    </source>
</evidence>
<gene>
    <name evidence="2" type="ORF">SAMN05660772_00271</name>
</gene>
<keyword evidence="1" id="KW-0732">Signal</keyword>
<dbReference type="Pfam" id="PF16971">
    <property type="entry name" value="RcpB"/>
    <property type="match status" value="1"/>
</dbReference>
<proteinExistence type="predicted"/>
<accession>A0A1W1UD18</accession>
<evidence type="ECO:0000256" key="1">
    <source>
        <dbReference type="SAM" id="SignalP"/>
    </source>
</evidence>
<protein>
    <submittedName>
        <fullName evidence="2">Rough colony protein B, tight adherence-tad-subunit</fullName>
    </submittedName>
</protein>